<evidence type="ECO:0000313" key="5">
    <source>
        <dbReference type="Proteomes" id="UP001140560"/>
    </source>
</evidence>
<evidence type="ECO:0000313" key="4">
    <source>
        <dbReference type="EMBL" id="KAJ4370361.1"/>
    </source>
</evidence>
<proteinExistence type="predicted"/>
<feature type="region of interest" description="Disordered" evidence="3">
    <location>
        <begin position="104"/>
        <end position="148"/>
    </location>
</feature>
<dbReference type="EMBL" id="JAPEUY010000008">
    <property type="protein sequence ID" value="KAJ4370361.1"/>
    <property type="molecule type" value="Genomic_DNA"/>
</dbReference>
<evidence type="ECO:0000256" key="1">
    <source>
        <dbReference type="ARBA" id="ARBA00004123"/>
    </source>
</evidence>
<keyword evidence="5" id="KW-1185">Reference proteome</keyword>
<dbReference type="PANTHER" id="PTHR37534:SF49">
    <property type="entry name" value="LYSINE BIOSYNTHESIS REGULATORY PROTEIN LYS14"/>
    <property type="match status" value="1"/>
</dbReference>
<sequence>MTTFPNWRLGGERCDAMNDGRDVLTSLQSLVPTSPHGPHPQSFNSNLLPLDGFGMGGNGLFDFSGPLEAMFLSPNSWPSDPSLAVATSDLDPVPQPIYQLPFGHQSSGPLMETAPAATHRGAGSIQSLPDRGPHQPDPASTSPFSAENAPIGHVDEELLLNTFLQMLMPPILTPVEIGPKWASTRAFFGSMAAESPVVRSAIMAFAAMQMQRSGLGGDVMKTDWRPLYDNAARQLTGALAKKRKNEENENSQSGLKYSLASFFLLTYTDVRRSQSPRGFKLLTETLPRAHANLREAYTLIQNATKTTFSVPERRLISWLRLLDARAVSTAGGEGLFLADTDESLFDASPAANSGSEPETLDTEIEEILFDVLYHPGIVFYQKVQSFVGRITRIDPWHRSRGTVSDETEVMALAAQISKDLHALYGQRPALMDHAVAGNLTEKHLAKNLAAALTRSFRTYLANYYASFLHLQRVAHVIYPKTKDVTTAIVNIKRLAHLMADETLPVNLLWPLLMWGCEEDDLEERAWIVNAIRGLESIATNAKATADLLEEVQRRQDEGKRRVDVRSVSQEYFASHHFAIV</sequence>
<organism evidence="4 5">
    <name type="scientific">Neocucurbitaria cava</name>
    <dbReference type="NCBI Taxonomy" id="798079"/>
    <lineage>
        <taxon>Eukaryota</taxon>
        <taxon>Fungi</taxon>
        <taxon>Dikarya</taxon>
        <taxon>Ascomycota</taxon>
        <taxon>Pezizomycotina</taxon>
        <taxon>Dothideomycetes</taxon>
        <taxon>Pleosporomycetidae</taxon>
        <taxon>Pleosporales</taxon>
        <taxon>Pleosporineae</taxon>
        <taxon>Cucurbitariaceae</taxon>
        <taxon>Neocucurbitaria</taxon>
    </lineage>
</organism>
<dbReference type="GO" id="GO:0003700">
    <property type="term" value="F:DNA-binding transcription factor activity"/>
    <property type="evidence" value="ECO:0007669"/>
    <property type="project" value="TreeGrafter"/>
</dbReference>
<evidence type="ECO:0000256" key="2">
    <source>
        <dbReference type="ARBA" id="ARBA00023242"/>
    </source>
</evidence>
<dbReference type="InterPro" id="IPR021858">
    <property type="entry name" value="Fun_TF"/>
</dbReference>
<dbReference type="GO" id="GO:0045944">
    <property type="term" value="P:positive regulation of transcription by RNA polymerase II"/>
    <property type="evidence" value="ECO:0007669"/>
    <property type="project" value="TreeGrafter"/>
</dbReference>
<dbReference type="Proteomes" id="UP001140560">
    <property type="component" value="Unassembled WGS sequence"/>
</dbReference>
<reference evidence="4" key="1">
    <citation type="submission" date="2022-10" db="EMBL/GenBank/DDBJ databases">
        <title>Tapping the CABI collections for fungal endophytes: first genome assemblies for Collariella, Neodidymelliopsis, Ascochyta clinopodiicola, Didymella pomorum, Didymosphaeria variabile, Neocosmospora piperis and Neocucurbitaria cava.</title>
        <authorList>
            <person name="Hill R."/>
        </authorList>
    </citation>
    <scope>NUCLEOTIDE SEQUENCE</scope>
    <source>
        <strain evidence="4">IMI 356814</strain>
    </source>
</reference>
<accession>A0A9W9CM03</accession>
<dbReference type="GO" id="GO:0000976">
    <property type="term" value="F:transcription cis-regulatory region binding"/>
    <property type="evidence" value="ECO:0007669"/>
    <property type="project" value="TreeGrafter"/>
</dbReference>
<comment type="subcellular location">
    <subcellularLocation>
        <location evidence="1">Nucleus</location>
    </subcellularLocation>
</comment>
<dbReference type="Pfam" id="PF11951">
    <property type="entry name" value="Fungal_trans_2"/>
    <property type="match status" value="1"/>
</dbReference>
<evidence type="ECO:0000256" key="3">
    <source>
        <dbReference type="SAM" id="MobiDB-lite"/>
    </source>
</evidence>
<protein>
    <submittedName>
        <fullName evidence="4">Uncharacterized protein</fullName>
    </submittedName>
</protein>
<name>A0A9W9CM03_9PLEO</name>
<dbReference type="OrthoDB" id="648861at2759"/>
<dbReference type="AlphaFoldDB" id="A0A9W9CM03"/>
<gene>
    <name evidence="4" type="ORF">N0V83_004879</name>
</gene>
<comment type="caution">
    <text evidence="4">The sequence shown here is derived from an EMBL/GenBank/DDBJ whole genome shotgun (WGS) entry which is preliminary data.</text>
</comment>
<dbReference type="PANTHER" id="PTHR37534">
    <property type="entry name" value="TRANSCRIPTIONAL ACTIVATOR PROTEIN UGA3"/>
    <property type="match status" value="1"/>
</dbReference>
<keyword evidence="2" id="KW-0539">Nucleus</keyword>
<dbReference type="GO" id="GO:0005634">
    <property type="term" value="C:nucleus"/>
    <property type="evidence" value="ECO:0007669"/>
    <property type="project" value="UniProtKB-SubCell"/>
</dbReference>